<feature type="region of interest" description="Disordered" evidence="1">
    <location>
        <begin position="1"/>
        <end position="36"/>
    </location>
</feature>
<dbReference type="EMBL" id="WIXP02000010">
    <property type="protein sequence ID" value="KAF6203884.1"/>
    <property type="molecule type" value="Genomic_DNA"/>
</dbReference>
<proteinExistence type="predicted"/>
<accession>A0A8S9X5W5</accession>
<feature type="compositionally biased region" description="Basic and acidic residues" evidence="1">
    <location>
        <begin position="17"/>
        <end position="36"/>
    </location>
</feature>
<comment type="caution">
    <text evidence="2">The sequence shown here is derived from an EMBL/GenBank/DDBJ whole genome shotgun (WGS) entry which is preliminary data.</text>
</comment>
<keyword evidence="3" id="KW-1185">Reference proteome</keyword>
<sequence length="126" mass="15253">MSHHMRERQRGPRKSCLKKEDSKTEPKPNRHARFDEESISRTYLFDLEERERESKSNLNELFPIDAQDLQLGLMDGRGLEPYDDELMRIREARKKEFELKVKNHHRNEFNLIKNIQQEEEEVESRS</sequence>
<gene>
    <name evidence="2" type="ORF">GE061_002219</name>
</gene>
<evidence type="ECO:0000313" key="2">
    <source>
        <dbReference type="EMBL" id="KAF6203884.1"/>
    </source>
</evidence>
<reference evidence="2" key="1">
    <citation type="journal article" date="2021" name="Mol. Ecol. Resour.">
        <title>Apolygus lucorum genome provides insights into omnivorousness and mesophyll feeding.</title>
        <authorList>
            <person name="Liu Y."/>
            <person name="Liu H."/>
            <person name="Wang H."/>
            <person name="Huang T."/>
            <person name="Liu B."/>
            <person name="Yang B."/>
            <person name="Yin L."/>
            <person name="Li B."/>
            <person name="Zhang Y."/>
            <person name="Zhang S."/>
            <person name="Jiang F."/>
            <person name="Zhang X."/>
            <person name="Ren Y."/>
            <person name="Wang B."/>
            <person name="Wang S."/>
            <person name="Lu Y."/>
            <person name="Wu K."/>
            <person name="Fan W."/>
            <person name="Wang G."/>
        </authorList>
    </citation>
    <scope>NUCLEOTIDE SEQUENCE</scope>
    <source>
        <strain evidence="2">12Hb</strain>
    </source>
</reference>
<protein>
    <submittedName>
        <fullName evidence="2">Uncharacterized protein</fullName>
    </submittedName>
</protein>
<evidence type="ECO:0000256" key="1">
    <source>
        <dbReference type="SAM" id="MobiDB-lite"/>
    </source>
</evidence>
<evidence type="ECO:0000313" key="3">
    <source>
        <dbReference type="Proteomes" id="UP000466442"/>
    </source>
</evidence>
<dbReference type="Proteomes" id="UP000466442">
    <property type="component" value="Unassembled WGS sequence"/>
</dbReference>
<organism evidence="2 3">
    <name type="scientific">Apolygus lucorum</name>
    <name type="common">Small green plant bug</name>
    <name type="synonym">Lygocoris lucorum</name>
    <dbReference type="NCBI Taxonomy" id="248454"/>
    <lineage>
        <taxon>Eukaryota</taxon>
        <taxon>Metazoa</taxon>
        <taxon>Ecdysozoa</taxon>
        <taxon>Arthropoda</taxon>
        <taxon>Hexapoda</taxon>
        <taxon>Insecta</taxon>
        <taxon>Pterygota</taxon>
        <taxon>Neoptera</taxon>
        <taxon>Paraneoptera</taxon>
        <taxon>Hemiptera</taxon>
        <taxon>Heteroptera</taxon>
        <taxon>Panheteroptera</taxon>
        <taxon>Cimicomorpha</taxon>
        <taxon>Miridae</taxon>
        <taxon>Mirini</taxon>
        <taxon>Apolygus</taxon>
    </lineage>
</organism>
<dbReference type="AlphaFoldDB" id="A0A8S9X5W5"/>
<feature type="compositionally biased region" description="Basic residues" evidence="1">
    <location>
        <begin position="1"/>
        <end position="16"/>
    </location>
</feature>
<name>A0A8S9X5W5_APOLU</name>